<dbReference type="GO" id="GO:0048046">
    <property type="term" value="C:apoplast"/>
    <property type="evidence" value="ECO:0007669"/>
    <property type="project" value="UniProtKB-SubCell"/>
</dbReference>
<evidence type="ECO:0000313" key="5">
    <source>
        <dbReference type="EMBL" id="KAE8075669.1"/>
    </source>
</evidence>
<proteinExistence type="inferred from homology"/>
<dbReference type="Gene3D" id="2.40.480.10">
    <property type="entry name" value="Allene oxide cyclase-like"/>
    <property type="match status" value="1"/>
</dbReference>
<accession>A0A5N6R9W6</accession>
<evidence type="ECO:0000256" key="2">
    <source>
        <dbReference type="ARBA" id="ARBA00011738"/>
    </source>
</evidence>
<dbReference type="EMBL" id="CM017326">
    <property type="protein sequence ID" value="KAE8075669.1"/>
    <property type="molecule type" value="Genomic_DNA"/>
</dbReference>
<feature type="chain" id="PRO_5024502710" description="Dirigent protein" evidence="4">
    <location>
        <begin position="27"/>
        <end position="285"/>
    </location>
</feature>
<comment type="subunit">
    <text evidence="2 4">Homodimer.</text>
</comment>
<dbReference type="Pfam" id="PF03018">
    <property type="entry name" value="Dirigent"/>
    <property type="match status" value="2"/>
</dbReference>
<feature type="signal peptide" evidence="4">
    <location>
        <begin position="1"/>
        <end position="26"/>
    </location>
</feature>
<evidence type="ECO:0000313" key="6">
    <source>
        <dbReference type="Proteomes" id="UP000327013"/>
    </source>
</evidence>
<evidence type="ECO:0000256" key="4">
    <source>
        <dbReference type="RuleBase" id="RU363099"/>
    </source>
</evidence>
<comment type="similarity">
    <text evidence="1 4">Belongs to the plant dirigent protein family.</text>
</comment>
<dbReference type="InterPro" id="IPR044859">
    <property type="entry name" value="Allene_oxi_cyc_Dirigent"/>
</dbReference>
<protein>
    <recommendedName>
        <fullName evidence="4">Dirigent protein</fullName>
    </recommendedName>
</protein>
<dbReference type="Proteomes" id="UP000327013">
    <property type="component" value="Chromosome 6"/>
</dbReference>
<evidence type="ECO:0000256" key="3">
    <source>
        <dbReference type="ARBA" id="ARBA00022525"/>
    </source>
</evidence>
<reference evidence="5 6" key="1">
    <citation type="submission" date="2019-06" db="EMBL/GenBank/DDBJ databases">
        <title>A chromosomal-level reference genome of Carpinus fangiana (Coryloideae, Betulaceae).</title>
        <authorList>
            <person name="Yang X."/>
            <person name="Wang Z."/>
            <person name="Zhang L."/>
            <person name="Hao G."/>
            <person name="Liu J."/>
            <person name="Yang Y."/>
        </authorList>
    </citation>
    <scope>NUCLEOTIDE SEQUENCE [LARGE SCALE GENOMIC DNA]</scope>
    <source>
        <strain evidence="5">Cfa_2016G</strain>
        <tissue evidence="5">Leaf</tissue>
    </source>
</reference>
<dbReference type="AlphaFoldDB" id="A0A5N6R9W6"/>
<organism evidence="5 6">
    <name type="scientific">Carpinus fangiana</name>
    <dbReference type="NCBI Taxonomy" id="176857"/>
    <lineage>
        <taxon>Eukaryota</taxon>
        <taxon>Viridiplantae</taxon>
        <taxon>Streptophyta</taxon>
        <taxon>Embryophyta</taxon>
        <taxon>Tracheophyta</taxon>
        <taxon>Spermatophyta</taxon>
        <taxon>Magnoliopsida</taxon>
        <taxon>eudicotyledons</taxon>
        <taxon>Gunneridae</taxon>
        <taxon>Pentapetalae</taxon>
        <taxon>rosids</taxon>
        <taxon>fabids</taxon>
        <taxon>Fagales</taxon>
        <taxon>Betulaceae</taxon>
        <taxon>Carpinus</taxon>
    </lineage>
</organism>
<gene>
    <name evidence="5" type="ORF">FH972_014363</name>
</gene>
<keyword evidence="3 4" id="KW-0964">Secreted</keyword>
<dbReference type="GO" id="GO:0009699">
    <property type="term" value="P:phenylpropanoid biosynthetic process"/>
    <property type="evidence" value="ECO:0007669"/>
    <property type="project" value="UniProtKB-ARBA"/>
</dbReference>
<keyword evidence="4" id="KW-0052">Apoplast</keyword>
<comment type="function">
    <text evidence="4">Dirigent proteins impart stereoselectivity on the phenoxy radical-coupling reaction, yielding optically active lignans from two molecules of coniferyl alcohol in the biosynthesis of lignans, flavonolignans, and alkaloids and thus plays a central role in plant secondary metabolism.</text>
</comment>
<name>A0A5N6R9W6_9ROSI</name>
<evidence type="ECO:0000256" key="1">
    <source>
        <dbReference type="ARBA" id="ARBA00010746"/>
    </source>
</evidence>
<comment type="subcellular location">
    <subcellularLocation>
        <location evidence="4">Secreted</location>
        <location evidence="4">Extracellular space</location>
        <location evidence="4">Apoplast</location>
    </subcellularLocation>
</comment>
<dbReference type="InterPro" id="IPR004265">
    <property type="entry name" value="Dirigent"/>
</dbReference>
<sequence length="285" mass="30557">MAQNFLPERLPNLFLVLLVLATAIYSAKVTDLKETNLSLFFQDISAPGAVNATVIPVAGVAGKAQTFTQFGTVFVTNDFITKSADSNSLEVGRAQGMYVTVGLDGLNSHVMISIVFTNKEYSGSTLEIQAKATDLKETILSLFFLDISAPGAANATVIPVAGVAGKAQTFTQFGTVFVTDDFFTKSADSNSPEVGLAQGMYVTAGLDGLNSHVMISIVFTNKEYSGSTLEIQGVSKQFEVAREVSVVAGTGKFRFARGYATFETYSYHVPTHHAVIRCNVTVQHY</sequence>
<dbReference type="PANTHER" id="PTHR21495">
    <property type="entry name" value="NUCLEOPORIN-RELATED"/>
    <property type="match status" value="1"/>
</dbReference>
<keyword evidence="4" id="KW-0732">Signal</keyword>
<keyword evidence="6" id="KW-1185">Reference proteome</keyword>
<dbReference type="OrthoDB" id="1925209at2759"/>